<organism evidence="1 2">
    <name type="scientific">Yasminevirus sp. GU-2018</name>
    <dbReference type="NCBI Taxonomy" id="2420051"/>
    <lineage>
        <taxon>Viruses</taxon>
        <taxon>Varidnaviria</taxon>
        <taxon>Bamfordvirae</taxon>
        <taxon>Nucleocytoviricota</taxon>
        <taxon>Megaviricetes</taxon>
        <taxon>Imitervirales</taxon>
        <taxon>Mimiviridae</taxon>
        <taxon>Klosneuvirinae</taxon>
        <taxon>Yasminevirus</taxon>
        <taxon>Yasminevirus saudimassiliense</taxon>
    </lineage>
</organism>
<keyword evidence="2" id="KW-1185">Reference proteome</keyword>
<comment type="caution">
    <text evidence="1">The sequence shown here is derived from an EMBL/GenBank/DDBJ whole genome shotgun (WGS) entry which is preliminary data.</text>
</comment>
<dbReference type="Proteomes" id="UP000594342">
    <property type="component" value="Unassembled WGS sequence"/>
</dbReference>
<evidence type="ECO:0000313" key="1">
    <source>
        <dbReference type="EMBL" id="VBB18873.1"/>
    </source>
</evidence>
<reference evidence="1 2" key="1">
    <citation type="submission" date="2018-10" db="EMBL/GenBank/DDBJ databases">
        <authorList>
            <consortium name="IHU Genomes"/>
        </authorList>
    </citation>
    <scope>NUCLEOTIDE SEQUENCE [LARGE SCALE GENOMIC DNA]</scope>
    <source>
        <strain evidence="1 2">A1</strain>
    </source>
</reference>
<dbReference type="EMBL" id="UPSH01000001">
    <property type="protein sequence ID" value="VBB18873.1"/>
    <property type="molecule type" value="Genomic_DNA"/>
</dbReference>
<sequence length="196" mass="20828">MTCNLSTLSAYFGKCCPGKSTTFVGEIIGSRPTGTGRTVDFSDSTFSVKDSADNIYQIGKITINGSIVRNSGMYYTANGTTLEFTKLLLYLQKNGDSNVYVFIGSGTLALTTKNGDNTSLTDVNTDDTYSNDTPASATILGTVYGIDANGDPDVSIYPSINIVPDTILSIKFGTNDATEETFAKQIQIIPTSIQSA</sequence>
<name>A0A5K0UBC0_9VIRU</name>
<gene>
    <name evidence="1" type="ORF">YASMINEVIRUS_1405</name>
</gene>
<protein>
    <submittedName>
        <fullName evidence="1">Uncharacterized protein</fullName>
    </submittedName>
</protein>
<proteinExistence type="predicted"/>
<accession>A0A5K0UBC0</accession>
<evidence type="ECO:0000313" key="2">
    <source>
        <dbReference type="Proteomes" id="UP000594342"/>
    </source>
</evidence>